<comment type="caution">
    <text evidence="1">The sequence shown here is derived from an EMBL/GenBank/DDBJ whole genome shotgun (WGS) entry which is preliminary data.</text>
</comment>
<organism evidence="1 2">
    <name type="scientific">Entomophthora muscae</name>
    <dbReference type="NCBI Taxonomy" id="34485"/>
    <lineage>
        <taxon>Eukaryota</taxon>
        <taxon>Fungi</taxon>
        <taxon>Fungi incertae sedis</taxon>
        <taxon>Zoopagomycota</taxon>
        <taxon>Entomophthoromycotina</taxon>
        <taxon>Entomophthoromycetes</taxon>
        <taxon>Entomophthorales</taxon>
        <taxon>Entomophthoraceae</taxon>
        <taxon>Entomophthora</taxon>
    </lineage>
</organism>
<keyword evidence="2" id="KW-1185">Reference proteome</keyword>
<dbReference type="Proteomes" id="UP001165960">
    <property type="component" value="Unassembled WGS sequence"/>
</dbReference>
<dbReference type="EMBL" id="QTSX02000220">
    <property type="protein sequence ID" value="KAJ9087640.1"/>
    <property type="molecule type" value="Genomic_DNA"/>
</dbReference>
<reference evidence="1" key="1">
    <citation type="submission" date="2022-04" db="EMBL/GenBank/DDBJ databases">
        <title>Genome of the entomopathogenic fungus Entomophthora muscae.</title>
        <authorList>
            <person name="Elya C."/>
            <person name="Lovett B.R."/>
            <person name="Lee E."/>
            <person name="Macias A.M."/>
            <person name="Hajek A.E."/>
            <person name="De Bivort B.L."/>
            <person name="Kasson M.T."/>
            <person name="De Fine Licht H.H."/>
            <person name="Stajich J.E."/>
        </authorList>
    </citation>
    <scope>NUCLEOTIDE SEQUENCE</scope>
    <source>
        <strain evidence="1">Berkeley</strain>
    </source>
</reference>
<evidence type="ECO:0000313" key="1">
    <source>
        <dbReference type="EMBL" id="KAJ9087640.1"/>
    </source>
</evidence>
<protein>
    <submittedName>
        <fullName evidence="1">Uncharacterized protein</fullName>
    </submittedName>
</protein>
<proteinExistence type="predicted"/>
<name>A0ACC2UKK5_9FUNG</name>
<gene>
    <name evidence="1" type="ORF">DSO57_1031089</name>
</gene>
<evidence type="ECO:0000313" key="2">
    <source>
        <dbReference type="Proteomes" id="UP001165960"/>
    </source>
</evidence>
<sequence length="164" mass="18896">MDIASKAQALNIFVYSKIWYIAHILPFSQTLEKKIATITRTYLGVNRTRPQSRWKLLQDTKEGGIGLLPFAENARKLWAKSFLRCMEETLRSPALGRAINWTTAVIKSPQNQANMLRDYLYKHPLNYGPRGIPKYWKACMRALRVVQWTVGEPETDDPLLSSEL</sequence>
<accession>A0ACC2UKK5</accession>